<evidence type="ECO:0000259" key="2">
    <source>
        <dbReference type="PROSITE" id="PS50994"/>
    </source>
</evidence>
<feature type="domain" description="Integrase catalytic" evidence="2">
    <location>
        <begin position="94"/>
        <end position="264"/>
    </location>
</feature>
<dbReference type="InterPro" id="IPR036397">
    <property type="entry name" value="RNaseH_sf"/>
</dbReference>
<dbReference type="GO" id="GO:0015074">
    <property type="term" value="P:DNA integration"/>
    <property type="evidence" value="ECO:0007669"/>
    <property type="project" value="InterPro"/>
</dbReference>
<dbReference type="PROSITE" id="PS50994">
    <property type="entry name" value="INTEGRASE"/>
    <property type="match status" value="1"/>
</dbReference>
<feature type="region of interest" description="Disordered" evidence="1">
    <location>
        <begin position="80"/>
        <end position="102"/>
    </location>
</feature>
<reference evidence="3" key="1">
    <citation type="journal article" date="2011" name="PLoS Biol.">
        <title>Gene gain and loss during evolution of obligate parasitism in the white rust pathogen of Arabidopsis thaliana.</title>
        <authorList>
            <person name="Kemen E."/>
            <person name="Gardiner A."/>
            <person name="Schultz-Larsen T."/>
            <person name="Kemen A.C."/>
            <person name="Balmuth A.L."/>
            <person name="Robert-Seilaniantz A."/>
            <person name="Bailey K."/>
            <person name="Holub E."/>
            <person name="Studholme D.J."/>
            <person name="Maclean D."/>
            <person name="Jones J.D."/>
        </authorList>
    </citation>
    <scope>NUCLEOTIDE SEQUENCE</scope>
</reference>
<sequence>MVKSILVIQTEDRERVSSVTDIMASIESIHETDKQTGSLLHFYQRLGHLNYDTIARIAKMPGSGIEIDDHRLPTYITCAESKQTKNKQSREGTGKNSPTERIGGVICSELKGPTTPQDRRGNRYLVNFIDYKSNYYRVFLAKPKAEAAAKKFQEFLVYFDKRFSCKIHILRTDGGGEYKNVDLFCKEAGVRRQTSKAENQASNGKAERMHRTIMNLVRSMIFESSPALYFSGDAAEYAIHILNRSPTRANKSRQSPLKILTGKDTSLVDVVAFGSPCMVRIRTGKNSLAKQSKEALLLENAMKPRVVKYLKGTKNLKFYLGSEICTETQEVTLEAFSDADYEAGDETRKSISGTAIFLNGMPMSCSFKRKHSVSLSTMEAEFVVALKAAQELLGARELFRELKITVKEPMILWMDNQATTSQQYMDKGIIAPTYVHTSKVLADLHTKALPTSRFLQLRELWQLRNWTLQVEDDTGSGATTKEGVLKGPKIRL</sequence>
<evidence type="ECO:0000256" key="1">
    <source>
        <dbReference type="SAM" id="MobiDB-lite"/>
    </source>
</evidence>
<dbReference type="SUPFAM" id="SSF53098">
    <property type="entry name" value="Ribonuclease H-like"/>
    <property type="match status" value="1"/>
</dbReference>
<proteinExistence type="predicted"/>
<dbReference type="InterPro" id="IPR039537">
    <property type="entry name" value="Retrotran_Ty1/copia-like"/>
</dbReference>
<dbReference type="EMBL" id="FR824196">
    <property type="protein sequence ID" value="CCA22362.1"/>
    <property type="molecule type" value="Genomic_DNA"/>
</dbReference>
<dbReference type="InterPro" id="IPR001584">
    <property type="entry name" value="Integrase_cat-core"/>
</dbReference>
<dbReference type="HOGENOM" id="CLU_554813_0_0_1"/>
<gene>
    <name evidence="3" type="primary">AlNc14C151G7546</name>
    <name evidence="3" type="ORF">ALNC14_085050</name>
</gene>
<accession>F0WM35</accession>
<dbReference type="InterPro" id="IPR012337">
    <property type="entry name" value="RNaseH-like_sf"/>
</dbReference>
<protein>
    <submittedName>
        <fullName evidence="3">PREDICTED: copia proteinlike putative</fullName>
    </submittedName>
</protein>
<dbReference type="Gene3D" id="3.30.420.10">
    <property type="entry name" value="Ribonuclease H-like superfamily/Ribonuclease H"/>
    <property type="match status" value="1"/>
</dbReference>
<organism evidence="3">
    <name type="scientific">Albugo laibachii Nc14</name>
    <dbReference type="NCBI Taxonomy" id="890382"/>
    <lineage>
        <taxon>Eukaryota</taxon>
        <taxon>Sar</taxon>
        <taxon>Stramenopiles</taxon>
        <taxon>Oomycota</taxon>
        <taxon>Peronosporomycetes</taxon>
        <taxon>Albuginales</taxon>
        <taxon>Albuginaceae</taxon>
        <taxon>Albugo</taxon>
    </lineage>
</organism>
<dbReference type="PANTHER" id="PTHR42648">
    <property type="entry name" value="TRANSPOSASE, PUTATIVE-RELATED"/>
    <property type="match status" value="1"/>
</dbReference>
<name>F0WM35_9STRA</name>
<reference evidence="3" key="2">
    <citation type="submission" date="2011-02" db="EMBL/GenBank/DDBJ databases">
        <authorList>
            <person name="MacLean D."/>
        </authorList>
    </citation>
    <scope>NUCLEOTIDE SEQUENCE</scope>
</reference>
<dbReference type="CDD" id="cd09272">
    <property type="entry name" value="RNase_HI_RT_Ty1"/>
    <property type="match status" value="1"/>
</dbReference>
<dbReference type="PANTHER" id="PTHR42648:SF28">
    <property type="entry name" value="TRANSPOSON-ENCODED PROTEIN WITH RIBONUCLEASE H-LIKE AND RETROVIRUS ZINC FINGER-LIKE DOMAINS"/>
    <property type="match status" value="1"/>
</dbReference>
<dbReference type="AlphaFoldDB" id="F0WM35"/>
<dbReference type="GO" id="GO:0003676">
    <property type="term" value="F:nucleic acid binding"/>
    <property type="evidence" value="ECO:0007669"/>
    <property type="project" value="InterPro"/>
</dbReference>
<evidence type="ECO:0000313" key="3">
    <source>
        <dbReference type="EMBL" id="CCA22362.1"/>
    </source>
</evidence>